<comment type="caution">
    <text evidence="1">The sequence shown here is derived from an EMBL/GenBank/DDBJ whole genome shotgun (WGS) entry which is preliminary data.</text>
</comment>
<protein>
    <submittedName>
        <fullName evidence="1">Uncharacterized protein</fullName>
    </submittedName>
</protein>
<organism evidence="1 2">
    <name type="scientific">Quercus suber</name>
    <name type="common">Cork oak</name>
    <dbReference type="NCBI Taxonomy" id="58331"/>
    <lineage>
        <taxon>Eukaryota</taxon>
        <taxon>Viridiplantae</taxon>
        <taxon>Streptophyta</taxon>
        <taxon>Embryophyta</taxon>
        <taxon>Tracheophyta</taxon>
        <taxon>Spermatophyta</taxon>
        <taxon>Magnoliopsida</taxon>
        <taxon>eudicotyledons</taxon>
        <taxon>Gunneridae</taxon>
        <taxon>Pentapetalae</taxon>
        <taxon>rosids</taxon>
        <taxon>fabids</taxon>
        <taxon>Fagales</taxon>
        <taxon>Fagaceae</taxon>
        <taxon>Quercus</taxon>
    </lineage>
</organism>
<evidence type="ECO:0000313" key="1">
    <source>
        <dbReference type="EMBL" id="KAK7830714.1"/>
    </source>
</evidence>
<accession>A0AAW0JWY3</accession>
<keyword evidence="2" id="KW-1185">Reference proteome</keyword>
<gene>
    <name evidence="1" type="ORF">CFP56_028011</name>
</gene>
<dbReference type="AlphaFoldDB" id="A0AAW0JWY3"/>
<evidence type="ECO:0000313" key="2">
    <source>
        <dbReference type="Proteomes" id="UP000237347"/>
    </source>
</evidence>
<dbReference type="EMBL" id="PKMF04000457">
    <property type="protein sequence ID" value="KAK7830714.1"/>
    <property type="molecule type" value="Genomic_DNA"/>
</dbReference>
<name>A0AAW0JWY3_QUESU</name>
<reference evidence="1 2" key="1">
    <citation type="journal article" date="2018" name="Sci. Data">
        <title>The draft genome sequence of cork oak.</title>
        <authorList>
            <person name="Ramos A.M."/>
            <person name="Usie A."/>
            <person name="Barbosa P."/>
            <person name="Barros P.M."/>
            <person name="Capote T."/>
            <person name="Chaves I."/>
            <person name="Simoes F."/>
            <person name="Abreu I."/>
            <person name="Carrasquinho I."/>
            <person name="Faro C."/>
            <person name="Guimaraes J.B."/>
            <person name="Mendonca D."/>
            <person name="Nobrega F."/>
            <person name="Rodrigues L."/>
            <person name="Saibo N.J.M."/>
            <person name="Varela M.C."/>
            <person name="Egas C."/>
            <person name="Matos J."/>
            <person name="Miguel C.M."/>
            <person name="Oliveira M.M."/>
            <person name="Ricardo C.P."/>
            <person name="Goncalves S."/>
        </authorList>
    </citation>
    <scope>NUCLEOTIDE SEQUENCE [LARGE SCALE GENOMIC DNA]</scope>
    <source>
        <strain evidence="2">cv. HL8</strain>
    </source>
</reference>
<dbReference type="Proteomes" id="UP000237347">
    <property type="component" value="Unassembled WGS sequence"/>
</dbReference>
<sequence length="80" mass="9344">MMPSQAMLNNIQPMTMQNTWLLEPLRQRLVERKSAKLHYKTLEGKLLISLEKLSTQKPFNGFLELVFLTYSNGIRLIHSL</sequence>
<proteinExistence type="predicted"/>